<proteinExistence type="predicted"/>
<protein>
    <submittedName>
        <fullName evidence="1">Uncharacterized protein</fullName>
    </submittedName>
</protein>
<name>A0A6C0HRX1_9ZZZZ</name>
<sequence>MKLFFKMMNFDFLILRMEIQKNELSGLQIVFGKVGNDKDEWMFNKL</sequence>
<dbReference type="AlphaFoldDB" id="A0A6C0HRX1"/>
<dbReference type="EMBL" id="MN740006">
    <property type="protein sequence ID" value="QHT83077.1"/>
    <property type="molecule type" value="Genomic_DNA"/>
</dbReference>
<reference evidence="1" key="1">
    <citation type="journal article" date="2020" name="Nature">
        <title>Giant virus diversity and host interactions through global metagenomics.</title>
        <authorList>
            <person name="Schulz F."/>
            <person name="Roux S."/>
            <person name="Paez-Espino D."/>
            <person name="Jungbluth S."/>
            <person name="Walsh D.A."/>
            <person name="Denef V.J."/>
            <person name="McMahon K.D."/>
            <person name="Konstantinidis K.T."/>
            <person name="Eloe-Fadrosh E.A."/>
            <person name="Kyrpides N.C."/>
            <person name="Woyke T."/>
        </authorList>
    </citation>
    <scope>NUCLEOTIDE SEQUENCE</scope>
    <source>
        <strain evidence="1">GVMAG-M-3300023184-167</strain>
    </source>
</reference>
<evidence type="ECO:0000313" key="1">
    <source>
        <dbReference type="EMBL" id="QHT83077.1"/>
    </source>
</evidence>
<organism evidence="1">
    <name type="scientific">viral metagenome</name>
    <dbReference type="NCBI Taxonomy" id="1070528"/>
    <lineage>
        <taxon>unclassified sequences</taxon>
        <taxon>metagenomes</taxon>
        <taxon>organismal metagenomes</taxon>
    </lineage>
</organism>
<accession>A0A6C0HRX1</accession>